<feature type="compositionally biased region" description="Basic and acidic residues" evidence="1">
    <location>
        <begin position="203"/>
        <end position="214"/>
    </location>
</feature>
<gene>
    <name evidence="2" type="ORF">AK812_SmicGene5516</name>
</gene>
<dbReference type="EMBL" id="LSRX01000073">
    <property type="protein sequence ID" value="OLQ10739.1"/>
    <property type="molecule type" value="Genomic_DNA"/>
</dbReference>
<organism evidence="2 3">
    <name type="scientific">Symbiodinium microadriaticum</name>
    <name type="common">Dinoflagellate</name>
    <name type="synonym">Zooxanthella microadriatica</name>
    <dbReference type="NCBI Taxonomy" id="2951"/>
    <lineage>
        <taxon>Eukaryota</taxon>
        <taxon>Sar</taxon>
        <taxon>Alveolata</taxon>
        <taxon>Dinophyceae</taxon>
        <taxon>Suessiales</taxon>
        <taxon>Symbiodiniaceae</taxon>
        <taxon>Symbiodinium</taxon>
    </lineage>
</organism>
<evidence type="ECO:0000313" key="3">
    <source>
        <dbReference type="Proteomes" id="UP000186817"/>
    </source>
</evidence>
<evidence type="ECO:0000256" key="1">
    <source>
        <dbReference type="SAM" id="MobiDB-lite"/>
    </source>
</evidence>
<dbReference type="OrthoDB" id="10485412at2759"/>
<proteinExistence type="predicted"/>
<protein>
    <submittedName>
        <fullName evidence="2">Uncharacterized protein</fullName>
    </submittedName>
</protein>
<feature type="region of interest" description="Disordered" evidence="1">
    <location>
        <begin position="118"/>
        <end position="235"/>
    </location>
</feature>
<name>A0A1Q9ETK5_SYMMI</name>
<sequence>MAGQDKSDCHLVNLRLDDPELRQRALRALRSEGQFLGRFRREDGLSDRQTRCWRKVDGPLGVTWRRQEDPSRGLKKKGAQASREGLGGALSVAAMDMRSFVHAEANRKEARSRLAAMSRRCKTQSEMEVVSSDDEEKPAGLQSTSGPPHEAVKDEVKMEDVKMEDAVKEEPGEMKMNIQILADDSDTDAEDCPKTPPARPRRHQEVLSAEKEAGPGKVPTFGLEENGRAKSRDLE</sequence>
<dbReference type="AlphaFoldDB" id="A0A1Q9ETK5"/>
<feature type="region of interest" description="Disordered" evidence="1">
    <location>
        <begin position="64"/>
        <end position="84"/>
    </location>
</feature>
<keyword evidence="3" id="KW-1185">Reference proteome</keyword>
<reference evidence="2 3" key="1">
    <citation type="submission" date="2016-02" db="EMBL/GenBank/DDBJ databases">
        <title>Genome analysis of coral dinoflagellate symbionts highlights evolutionary adaptations to a symbiotic lifestyle.</title>
        <authorList>
            <person name="Aranda M."/>
            <person name="Li Y."/>
            <person name="Liew Y.J."/>
            <person name="Baumgarten S."/>
            <person name="Simakov O."/>
            <person name="Wilson M."/>
            <person name="Piel J."/>
            <person name="Ashoor H."/>
            <person name="Bougouffa S."/>
            <person name="Bajic V.B."/>
            <person name="Ryu T."/>
            <person name="Ravasi T."/>
            <person name="Bayer T."/>
            <person name="Micklem G."/>
            <person name="Kim H."/>
            <person name="Bhak J."/>
            <person name="Lajeunesse T.C."/>
            <person name="Voolstra C.R."/>
        </authorList>
    </citation>
    <scope>NUCLEOTIDE SEQUENCE [LARGE SCALE GENOMIC DNA]</scope>
    <source>
        <strain evidence="2 3">CCMP2467</strain>
    </source>
</reference>
<comment type="caution">
    <text evidence="2">The sequence shown here is derived from an EMBL/GenBank/DDBJ whole genome shotgun (WGS) entry which is preliminary data.</text>
</comment>
<accession>A0A1Q9ETK5</accession>
<dbReference type="Proteomes" id="UP000186817">
    <property type="component" value="Unassembled WGS sequence"/>
</dbReference>
<feature type="compositionally biased region" description="Basic and acidic residues" evidence="1">
    <location>
        <begin position="150"/>
        <end position="173"/>
    </location>
</feature>
<feature type="compositionally biased region" description="Basic and acidic residues" evidence="1">
    <location>
        <begin position="225"/>
        <end position="235"/>
    </location>
</feature>
<evidence type="ECO:0000313" key="2">
    <source>
        <dbReference type="EMBL" id="OLQ10739.1"/>
    </source>
</evidence>